<dbReference type="PANTHER" id="PTHR35149">
    <property type="entry name" value="SLL5132 PROTEIN"/>
    <property type="match status" value="1"/>
</dbReference>
<gene>
    <name evidence="3" type="ORF">A8139_14955</name>
</gene>
<dbReference type="Pfam" id="PF25202">
    <property type="entry name" value="DUF7834"/>
    <property type="match status" value="1"/>
</dbReference>
<name>A0A2Z4PUI8_9GAMM</name>
<accession>A0A2Z4PUI8</accession>
<sequence>MSVQVATCTVDQLISQHLIENGLKEGTAIICTEGRSISGMISIPEYQRPYCWQGQQLKSLLEDIKSHRSLNLEQPYYLGSLIFHQERLGNGISRLNIIDGQQRVTTLSLMAFLLTPSLGASYGLSFDNPISQQQIKHNLKWLQQRLPELKDYIDLEKLQFTLVVTQSEDDAYRFFETQNTGGVRLGGPDIIKAHHLRAVDQTLQTTFAQKWEGLGKLDDTISALLKGRFWQQVNARELPSYQQAKLVKDAIVKELAQDTGTAKEDVSYGRIRRVQGLSGEISHQISQQGYDVRQPLNAGTNSIHYLSYFQELSQCYWVKPDLPHLTGYQEFITWLKDLDGCGYLEGLYHTCLLLYISQFGENQLEIAAKKLFRVVYSRRVSNQKAVREKSISSFVKEVPVLDWIALSYTSEQCCSLFDRFELKVDPSNIKGNSVKKRFMDRVNLQFHLSLSDEQYEKEFATALSRKVTGSSL</sequence>
<feature type="domain" description="DUF7834" evidence="2">
    <location>
        <begin position="204"/>
        <end position="426"/>
    </location>
</feature>
<dbReference type="AlphaFoldDB" id="A0A2Z4PUI8"/>
<dbReference type="PANTHER" id="PTHR35149:SF2">
    <property type="entry name" value="DUF262 DOMAIN-CONTAINING PROTEIN"/>
    <property type="match status" value="1"/>
</dbReference>
<dbReference type="RefSeq" id="WP_112139386.1">
    <property type="nucleotide sequence ID" value="NZ_CP016181.1"/>
</dbReference>
<evidence type="ECO:0000259" key="1">
    <source>
        <dbReference type="Pfam" id="PF03235"/>
    </source>
</evidence>
<reference evidence="3 4" key="1">
    <citation type="submission" date="2016-06" db="EMBL/GenBank/DDBJ databases">
        <title>The sequenced genome of the ice-adhering bacterium Marinomonas primoryensis, from Antarctica.</title>
        <authorList>
            <person name="Graham L."/>
            <person name="Vance T.D.R."/>
            <person name="Davies P.L."/>
        </authorList>
    </citation>
    <scope>NUCLEOTIDE SEQUENCE [LARGE SCALE GENOMIC DNA]</scope>
    <source>
        <strain evidence="3 4">AceL</strain>
    </source>
</reference>
<organism evidence="3 4">
    <name type="scientific">Marinomonas primoryensis</name>
    <dbReference type="NCBI Taxonomy" id="178399"/>
    <lineage>
        <taxon>Bacteria</taxon>
        <taxon>Pseudomonadati</taxon>
        <taxon>Pseudomonadota</taxon>
        <taxon>Gammaproteobacteria</taxon>
        <taxon>Oceanospirillales</taxon>
        <taxon>Oceanospirillaceae</taxon>
        <taxon>Marinomonas</taxon>
    </lineage>
</organism>
<protein>
    <submittedName>
        <fullName evidence="3">Uncharacterized protein</fullName>
    </submittedName>
</protein>
<dbReference type="OrthoDB" id="9798761at2"/>
<evidence type="ECO:0000259" key="2">
    <source>
        <dbReference type="Pfam" id="PF25202"/>
    </source>
</evidence>
<dbReference type="InterPro" id="IPR004919">
    <property type="entry name" value="GmrSD_N"/>
</dbReference>
<dbReference type="InterPro" id="IPR057156">
    <property type="entry name" value="DUF7834"/>
</dbReference>
<dbReference type="Proteomes" id="UP000249898">
    <property type="component" value="Chromosome"/>
</dbReference>
<proteinExistence type="predicted"/>
<feature type="domain" description="GmrSD restriction endonucleases N-terminal" evidence="1">
    <location>
        <begin position="39"/>
        <end position="196"/>
    </location>
</feature>
<evidence type="ECO:0000313" key="4">
    <source>
        <dbReference type="Proteomes" id="UP000249898"/>
    </source>
</evidence>
<dbReference type="EMBL" id="CP016181">
    <property type="protein sequence ID" value="AWY01130.1"/>
    <property type="molecule type" value="Genomic_DNA"/>
</dbReference>
<evidence type="ECO:0000313" key="3">
    <source>
        <dbReference type="EMBL" id="AWY01130.1"/>
    </source>
</evidence>
<dbReference type="Pfam" id="PF03235">
    <property type="entry name" value="GmrSD_N"/>
    <property type="match status" value="1"/>
</dbReference>